<dbReference type="Pfam" id="PF04229">
    <property type="entry name" value="GrpB"/>
    <property type="match status" value="1"/>
</dbReference>
<accession>A0A375IFX4</accession>
<dbReference type="Gene3D" id="3.30.460.10">
    <property type="entry name" value="Beta Polymerase, domain 2"/>
    <property type="match status" value="1"/>
</dbReference>
<dbReference type="RefSeq" id="WP_115662629.1">
    <property type="nucleotide sequence ID" value="NZ_LT977073.1"/>
</dbReference>
<dbReference type="PANTHER" id="PTHR34822:SF1">
    <property type="entry name" value="GRPB FAMILY PROTEIN"/>
    <property type="match status" value="1"/>
</dbReference>
<evidence type="ECO:0000313" key="2">
    <source>
        <dbReference type="Proteomes" id="UP000255505"/>
    </source>
</evidence>
<dbReference type="AlphaFoldDB" id="A0A375IFX4"/>
<dbReference type="PANTHER" id="PTHR34822">
    <property type="entry name" value="GRPB DOMAIN PROTEIN (AFU_ORTHOLOGUE AFUA_1G01530)"/>
    <property type="match status" value="1"/>
</dbReference>
<evidence type="ECO:0008006" key="3">
    <source>
        <dbReference type="Google" id="ProtNLM"/>
    </source>
</evidence>
<dbReference type="InterPro" id="IPR007344">
    <property type="entry name" value="GrpB/CoaE"/>
</dbReference>
<dbReference type="SUPFAM" id="SSF81301">
    <property type="entry name" value="Nucleotidyltransferase"/>
    <property type="match status" value="1"/>
</dbReference>
<name>A0A375IFX4_9BURK</name>
<protein>
    <recommendedName>
        <fullName evidence="3">GrpB family protein</fullName>
    </recommendedName>
</protein>
<dbReference type="Proteomes" id="UP000255505">
    <property type="component" value="Chromosome I"/>
</dbReference>
<organism evidence="1 2">
    <name type="scientific">Cupriavidus taiwanensis</name>
    <dbReference type="NCBI Taxonomy" id="164546"/>
    <lineage>
        <taxon>Bacteria</taxon>
        <taxon>Pseudomonadati</taxon>
        <taxon>Pseudomonadota</taxon>
        <taxon>Betaproteobacteria</taxon>
        <taxon>Burkholderiales</taxon>
        <taxon>Burkholderiaceae</taxon>
        <taxon>Cupriavidus</taxon>
    </lineage>
</organism>
<gene>
    <name evidence="1" type="ORF">CT19425_90082</name>
</gene>
<dbReference type="EMBL" id="LT991976">
    <property type="protein sequence ID" value="SPK72978.1"/>
    <property type="molecule type" value="Genomic_DNA"/>
</dbReference>
<proteinExistence type="predicted"/>
<dbReference type="InterPro" id="IPR043519">
    <property type="entry name" value="NT_sf"/>
</dbReference>
<sequence length="173" mass="18436">MSGDGGERLRLDPSAATGGAAERLFRALRRRLAAILPADAVIEHVGATAVGGCLTKGDLDICVRVSEETFGEADRALGALYERNLDSVRTADFSAFKHDGLRPTVGIQLVARGAPLDVFVRFRDCLRADPVLVEHYNALKRSYDGAAMSDYRAAKSAFIEQVLGAAGKATATQ</sequence>
<evidence type="ECO:0000313" key="1">
    <source>
        <dbReference type="EMBL" id="SPK72978.1"/>
    </source>
</evidence>
<reference evidence="1 2" key="1">
    <citation type="submission" date="2018-01" db="EMBL/GenBank/DDBJ databases">
        <authorList>
            <person name="Gaut B.S."/>
            <person name="Morton B.R."/>
            <person name="Clegg M.T."/>
            <person name="Duvall M.R."/>
        </authorList>
    </citation>
    <scope>NUCLEOTIDE SEQUENCE [LARGE SCALE GENOMIC DNA]</scope>
    <source>
        <strain evidence="1">Cupriavidus taiwanensis LMG 19425</strain>
    </source>
</reference>